<dbReference type="RefSeq" id="WP_013323712.1">
    <property type="nucleotide sequence ID" value="NC_014501.1"/>
</dbReference>
<protein>
    <submittedName>
        <fullName evidence="2">Uncharacterized protein</fullName>
    </submittedName>
</protein>
<feature type="transmembrane region" description="Helical" evidence="1">
    <location>
        <begin position="35"/>
        <end position="53"/>
    </location>
</feature>
<dbReference type="AlphaFoldDB" id="E0UH44"/>
<feature type="transmembrane region" description="Helical" evidence="1">
    <location>
        <begin position="65"/>
        <end position="83"/>
    </location>
</feature>
<dbReference type="EMBL" id="CP002198">
    <property type="protein sequence ID" value="ADN15643.1"/>
    <property type="molecule type" value="Genomic_DNA"/>
</dbReference>
<keyword evidence="1" id="KW-1133">Transmembrane helix</keyword>
<dbReference type="OrthoDB" id="427473at2"/>
<reference evidence="3" key="1">
    <citation type="journal article" date="2011" name="MBio">
        <title>Novel metabolic attributes of the genus Cyanothece, comprising a group of unicellular nitrogen-fixing Cyanobacteria.</title>
        <authorList>
            <person name="Bandyopadhyay A."/>
            <person name="Elvitigala T."/>
            <person name="Welsh E."/>
            <person name="Stockel J."/>
            <person name="Liberton M."/>
            <person name="Min H."/>
            <person name="Sherman L.A."/>
            <person name="Pakrasi H.B."/>
        </authorList>
    </citation>
    <scope>NUCLEOTIDE SEQUENCE [LARGE SCALE GENOMIC DNA]</scope>
    <source>
        <strain evidence="3">PCC 7822</strain>
    </source>
</reference>
<organism evidence="2 3">
    <name type="scientific">Gloeothece verrucosa (strain PCC 7822)</name>
    <name type="common">Cyanothece sp. (strain PCC 7822)</name>
    <dbReference type="NCBI Taxonomy" id="497965"/>
    <lineage>
        <taxon>Bacteria</taxon>
        <taxon>Bacillati</taxon>
        <taxon>Cyanobacteriota</taxon>
        <taxon>Cyanophyceae</taxon>
        <taxon>Oscillatoriophycideae</taxon>
        <taxon>Chroococcales</taxon>
        <taxon>Aphanothecaceae</taxon>
        <taxon>Gloeothece</taxon>
        <taxon>Gloeothece verrucosa</taxon>
    </lineage>
</organism>
<keyword evidence="3" id="KW-1185">Reference proteome</keyword>
<feature type="transmembrane region" description="Helical" evidence="1">
    <location>
        <begin position="115"/>
        <end position="134"/>
    </location>
</feature>
<dbReference type="KEGG" id="cyj:Cyan7822_3706"/>
<keyword evidence="1" id="KW-0812">Transmembrane</keyword>
<dbReference type="HOGENOM" id="CLU_1915116_0_0_3"/>
<evidence type="ECO:0000313" key="3">
    <source>
        <dbReference type="Proteomes" id="UP000008206"/>
    </source>
</evidence>
<accession>E0UH44</accession>
<evidence type="ECO:0000313" key="2">
    <source>
        <dbReference type="EMBL" id="ADN15643.1"/>
    </source>
</evidence>
<dbReference type="eggNOG" id="ENOG50336VT">
    <property type="taxonomic scope" value="Bacteria"/>
</dbReference>
<sequence>MESYNNEPQISQAASYEFNTTEEKLIGDLAGKMKFVSYFFMAVGVVQAFAGILHLTSATLDPPSIIISGLINLAIGIWTYKAASSFSLVAKTRGHDLENLMDALKQLKKLYSLQYWLLIVALVIFGLFALINLFSQN</sequence>
<name>E0UH44_GLOV7</name>
<proteinExistence type="predicted"/>
<dbReference type="Proteomes" id="UP000008206">
    <property type="component" value="Chromosome"/>
</dbReference>
<gene>
    <name evidence="2" type="ordered locus">Cyan7822_3706</name>
</gene>
<keyword evidence="1" id="KW-0472">Membrane</keyword>
<evidence type="ECO:0000256" key="1">
    <source>
        <dbReference type="SAM" id="Phobius"/>
    </source>
</evidence>